<evidence type="ECO:0000313" key="1">
    <source>
        <dbReference type="EMBL" id="KAJ1908931.1"/>
    </source>
</evidence>
<accession>A0A9W7ZRY3</accession>
<comment type="caution">
    <text evidence="1">The sequence shown here is derived from an EMBL/GenBank/DDBJ whole genome shotgun (WGS) entry which is preliminary data.</text>
</comment>
<keyword evidence="2" id="KW-1185">Reference proteome</keyword>
<feature type="non-terminal residue" evidence="1">
    <location>
        <position position="129"/>
    </location>
</feature>
<protein>
    <submittedName>
        <fullName evidence="1">Uncharacterized protein</fullName>
    </submittedName>
</protein>
<evidence type="ECO:0000313" key="2">
    <source>
        <dbReference type="Proteomes" id="UP001150538"/>
    </source>
</evidence>
<dbReference type="EMBL" id="JANBPU010000854">
    <property type="protein sequence ID" value="KAJ1908931.1"/>
    <property type="molecule type" value="Genomic_DNA"/>
</dbReference>
<name>A0A9W7ZRY3_9FUNG</name>
<proteinExistence type="predicted"/>
<dbReference type="Proteomes" id="UP001150538">
    <property type="component" value="Unassembled WGS sequence"/>
</dbReference>
<reference evidence="1" key="1">
    <citation type="submission" date="2022-07" db="EMBL/GenBank/DDBJ databases">
        <title>Phylogenomic reconstructions and comparative analyses of Kickxellomycotina fungi.</title>
        <authorList>
            <person name="Reynolds N.K."/>
            <person name="Stajich J.E."/>
            <person name="Barry K."/>
            <person name="Grigoriev I.V."/>
            <person name="Crous P."/>
            <person name="Smith M.E."/>
        </authorList>
    </citation>
    <scope>NUCLEOTIDE SEQUENCE</scope>
    <source>
        <strain evidence="1">NBRC 100468</strain>
    </source>
</reference>
<dbReference type="AlphaFoldDB" id="A0A9W7ZRY3"/>
<sequence length="129" mass="14245">MSQNLVFNTNLLPSLASLSLQKLAKDFPEPTLSGVEFESILHFNFFTSTVHQKLVEIQSHTGSSLLLDHISKSCPNLERLEISSFGGVDQLDIVNTFGSIASGLPKLDRFCFGMWKSSKADLIPLTNDM</sequence>
<gene>
    <name evidence="1" type="ORF">H4219_006457</name>
</gene>
<organism evidence="1 2">
    <name type="scientific">Mycoemilia scoparia</name>
    <dbReference type="NCBI Taxonomy" id="417184"/>
    <lineage>
        <taxon>Eukaryota</taxon>
        <taxon>Fungi</taxon>
        <taxon>Fungi incertae sedis</taxon>
        <taxon>Zoopagomycota</taxon>
        <taxon>Kickxellomycotina</taxon>
        <taxon>Kickxellomycetes</taxon>
        <taxon>Kickxellales</taxon>
        <taxon>Kickxellaceae</taxon>
        <taxon>Mycoemilia</taxon>
    </lineage>
</organism>